<dbReference type="Proteomes" id="UP000249789">
    <property type="component" value="Unassembled WGS sequence"/>
</dbReference>
<dbReference type="AlphaFoldDB" id="A0A8G1S0B2"/>
<keyword evidence="2" id="KW-1185">Reference proteome</keyword>
<protein>
    <submittedName>
        <fullName evidence="1">Uncharacterized protein</fullName>
    </submittedName>
</protein>
<dbReference type="RefSeq" id="XP_040805065.1">
    <property type="nucleotide sequence ID" value="XM_040939902.1"/>
</dbReference>
<gene>
    <name evidence="1" type="ORF">BO72DRAFT_237378</name>
</gene>
<dbReference type="EMBL" id="KZ824626">
    <property type="protein sequence ID" value="RAK81055.1"/>
    <property type="molecule type" value="Genomic_DNA"/>
</dbReference>
<organism evidence="1 2">
    <name type="scientific">Aspergillus fijiensis CBS 313.89</name>
    <dbReference type="NCBI Taxonomy" id="1448319"/>
    <lineage>
        <taxon>Eukaryota</taxon>
        <taxon>Fungi</taxon>
        <taxon>Dikarya</taxon>
        <taxon>Ascomycota</taxon>
        <taxon>Pezizomycotina</taxon>
        <taxon>Eurotiomycetes</taxon>
        <taxon>Eurotiomycetidae</taxon>
        <taxon>Eurotiales</taxon>
        <taxon>Aspergillaceae</taxon>
        <taxon>Aspergillus</taxon>
    </lineage>
</organism>
<evidence type="ECO:0000313" key="2">
    <source>
        <dbReference type="Proteomes" id="UP000249789"/>
    </source>
</evidence>
<evidence type="ECO:0000313" key="1">
    <source>
        <dbReference type="EMBL" id="RAK81055.1"/>
    </source>
</evidence>
<proteinExistence type="predicted"/>
<name>A0A8G1S0B2_9EURO</name>
<sequence length="91" mass="9388">MVRSVSSYAQRSHLVAPLLWPSDPFPRPSPSSLRHRSAPVQIPSRIGGVSVGAHEGPELSHVLITISVLGGLTGLAAQGSALSASRSASPQ</sequence>
<reference evidence="1 2" key="1">
    <citation type="submission" date="2018-02" db="EMBL/GenBank/DDBJ databases">
        <title>The genomes of Aspergillus section Nigri reveals drivers in fungal speciation.</title>
        <authorList>
            <consortium name="DOE Joint Genome Institute"/>
            <person name="Vesth T.C."/>
            <person name="Nybo J."/>
            <person name="Theobald S."/>
            <person name="Brandl J."/>
            <person name="Frisvad J.C."/>
            <person name="Nielsen K.F."/>
            <person name="Lyhne E.K."/>
            <person name="Kogle M.E."/>
            <person name="Kuo A."/>
            <person name="Riley R."/>
            <person name="Clum A."/>
            <person name="Nolan M."/>
            <person name="Lipzen A."/>
            <person name="Salamov A."/>
            <person name="Henrissat B."/>
            <person name="Wiebenga A."/>
            <person name="De vries R.P."/>
            <person name="Grigoriev I.V."/>
            <person name="Mortensen U.H."/>
            <person name="Andersen M.R."/>
            <person name="Baker S.E."/>
        </authorList>
    </citation>
    <scope>NUCLEOTIDE SEQUENCE [LARGE SCALE GENOMIC DNA]</scope>
    <source>
        <strain evidence="1 2">CBS 313.89</strain>
    </source>
</reference>
<accession>A0A8G1S0B2</accession>
<dbReference type="GeneID" id="63857235"/>
<dbReference type="VEuPathDB" id="FungiDB:BO72DRAFT_237378"/>